<evidence type="ECO:0000313" key="6">
    <source>
        <dbReference type="Proteomes" id="UP000800094"/>
    </source>
</evidence>
<dbReference type="AlphaFoldDB" id="A0A6A6IA93"/>
<dbReference type="PRINTS" id="PR00368">
    <property type="entry name" value="FADPNR"/>
</dbReference>
<organism evidence="5 6">
    <name type="scientific">Trematosphaeria pertusa</name>
    <dbReference type="NCBI Taxonomy" id="390896"/>
    <lineage>
        <taxon>Eukaryota</taxon>
        <taxon>Fungi</taxon>
        <taxon>Dikarya</taxon>
        <taxon>Ascomycota</taxon>
        <taxon>Pezizomycotina</taxon>
        <taxon>Dothideomycetes</taxon>
        <taxon>Pleosporomycetidae</taxon>
        <taxon>Pleosporales</taxon>
        <taxon>Massarineae</taxon>
        <taxon>Trematosphaeriaceae</taxon>
        <taxon>Trematosphaeria</taxon>
    </lineage>
</organism>
<dbReference type="GeneID" id="54587717"/>
<dbReference type="InterPro" id="IPR023753">
    <property type="entry name" value="FAD/NAD-binding_dom"/>
</dbReference>
<dbReference type="EMBL" id="ML987198">
    <property type="protein sequence ID" value="KAF2246842.1"/>
    <property type="molecule type" value="Genomic_DNA"/>
</dbReference>
<dbReference type="InterPro" id="IPR036188">
    <property type="entry name" value="FAD/NAD-bd_sf"/>
</dbReference>
<keyword evidence="2" id="KW-0285">Flavoprotein</keyword>
<evidence type="ECO:0000256" key="2">
    <source>
        <dbReference type="ARBA" id="ARBA00022630"/>
    </source>
</evidence>
<dbReference type="GO" id="GO:0016491">
    <property type="term" value="F:oxidoreductase activity"/>
    <property type="evidence" value="ECO:0007669"/>
    <property type="project" value="UniProtKB-KW"/>
</dbReference>
<dbReference type="RefSeq" id="XP_033681846.1">
    <property type="nucleotide sequence ID" value="XM_033834387.1"/>
</dbReference>
<keyword evidence="6" id="KW-1185">Reference proteome</keyword>
<evidence type="ECO:0000256" key="3">
    <source>
        <dbReference type="ARBA" id="ARBA00023002"/>
    </source>
</evidence>
<dbReference type="InterPro" id="IPR050097">
    <property type="entry name" value="Ferredoxin-NADP_redctase_2"/>
</dbReference>
<keyword evidence="3" id="KW-0560">Oxidoreductase</keyword>
<feature type="domain" description="FAD/NAD(P)-binding" evidence="4">
    <location>
        <begin position="10"/>
        <end position="300"/>
    </location>
</feature>
<gene>
    <name evidence="5" type="ORF">BU26DRAFT_576891</name>
</gene>
<evidence type="ECO:0000259" key="4">
    <source>
        <dbReference type="Pfam" id="PF07992"/>
    </source>
</evidence>
<reference evidence="5" key="1">
    <citation type="journal article" date="2020" name="Stud. Mycol.">
        <title>101 Dothideomycetes genomes: a test case for predicting lifestyles and emergence of pathogens.</title>
        <authorList>
            <person name="Haridas S."/>
            <person name="Albert R."/>
            <person name="Binder M."/>
            <person name="Bloem J."/>
            <person name="Labutti K."/>
            <person name="Salamov A."/>
            <person name="Andreopoulos B."/>
            <person name="Baker S."/>
            <person name="Barry K."/>
            <person name="Bills G."/>
            <person name="Bluhm B."/>
            <person name="Cannon C."/>
            <person name="Castanera R."/>
            <person name="Culley D."/>
            <person name="Daum C."/>
            <person name="Ezra D."/>
            <person name="Gonzalez J."/>
            <person name="Henrissat B."/>
            <person name="Kuo A."/>
            <person name="Liang C."/>
            <person name="Lipzen A."/>
            <person name="Lutzoni F."/>
            <person name="Magnuson J."/>
            <person name="Mondo S."/>
            <person name="Nolan M."/>
            <person name="Ohm R."/>
            <person name="Pangilinan J."/>
            <person name="Park H.-J."/>
            <person name="Ramirez L."/>
            <person name="Alfaro M."/>
            <person name="Sun H."/>
            <person name="Tritt A."/>
            <person name="Yoshinaga Y."/>
            <person name="Zwiers L.-H."/>
            <person name="Turgeon B."/>
            <person name="Goodwin S."/>
            <person name="Spatafora J."/>
            <person name="Crous P."/>
            <person name="Grigoriev I."/>
        </authorList>
    </citation>
    <scope>NUCLEOTIDE SEQUENCE</scope>
    <source>
        <strain evidence="5">CBS 122368</strain>
    </source>
</reference>
<accession>A0A6A6IA93</accession>
<dbReference type="PRINTS" id="PR00469">
    <property type="entry name" value="PNDRDTASEII"/>
</dbReference>
<dbReference type="Gene3D" id="3.50.50.60">
    <property type="entry name" value="FAD/NAD(P)-binding domain"/>
    <property type="match status" value="2"/>
</dbReference>
<name>A0A6A6IA93_9PLEO</name>
<dbReference type="OrthoDB" id="10260355at2759"/>
<protein>
    <submittedName>
        <fullName evidence="5">FAD/NAD(P)-binding domain-containing protein</fullName>
    </submittedName>
</protein>
<sequence length="325" mass="35310">MGSSDEFQIFDVLIIGGGISGLAAALTLARQQHTAVVLDSEVYRNAPSPHMHNVLTWDRESPQKFRAAAKKNILDYYATIRFEKADIDMIEEVKSVPQQQFTATGSDGTVWRGRKVILANGVRDVFPEIEGYAECFAKAIFHCFFCKGYEARGAENAGILAVPDIASAPAALHFARTALKFAKSITIYTHGSEELEKAIANIQGDNQLFKIDNRRIVRFEKGSDLANVIIHFESGETVTEGFLGHRPKTEPKGDFHKQLGLDMSPMGDPVAKPMFCETTRKGVFVGGDGASPIKIIPQALFSGSAAAAAVCAQIQAEDAGQPCIF</sequence>
<evidence type="ECO:0000313" key="5">
    <source>
        <dbReference type="EMBL" id="KAF2246842.1"/>
    </source>
</evidence>
<dbReference type="PANTHER" id="PTHR48105">
    <property type="entry name" value="THIOREDOXIN REDUCTASE 1-RELATED-RELATED"/>
    <property type="match status" value="1"/>
</dbReference>
<dbReference type="Pfam" id="PF07992">
    <property type="entry name" value="Pyr_redox_2"/>
    <property type="match status" value="1"/>
</dbReference>
<dbReference type="SUPFAM" id="SSF51905">
    <property type="entry name" value="FAD/NAD(P)-binding domain"/>
    <property type="match status" value="1"/>
</dbReference>
<comment type="similarity">
    <text evidence="1">Belongs to the class-II pyridine nucleotide-disulfide oxidoreductase family.</text>
</comment>
<dbReference type="GO" id="GO:0097237">
    <property type="term" value="P:cellular response to toxic substance"/>
    <property type="evidence" value="ECO:0007669"/>
    <property type="project" value="UniProtKB-ARBA"/>
</dbReference>
<proteinExistence type="inferred from homology"/>
<dbReference type="Proteomes" id="UP000800094">
    <property type="component" value="Unassembled WGS sequence"/>
</dbReference>
<evidence type="ECO:0000256" key="1">
    <source>
        <dbReference type="ARBA" id="ARBA00009333"/>
    </source>
</evidence>